<evidence type="ECO:0000259" key="3">
    <source>
        <dbReference type="PROSITE" id="PS50894"/>
    </source>
</evidence>
<accession>A0A8D5JGU8</accession>
<feature type="domain" description="HPt" evidence="3">
    <location>
        <begin position="1"/>
        <end position="107"/>
    </location>
</feature>
<dbReference type="CDD" id="cd00088">
    <property type="entry name" value="HPT"/>
    <property type="match status" value="1"/>
</dbReference>
<protein>
    <recommendedName>
        <fullName evidence="3">HPt domain-containing protein</fullName>
    </recommendedName>
</protein>
<evidence type="ECO:0000256" key="2">
    <source>
        <dbReference type="SAM" id="MobiDB-lite"/>
    </source>
</evidence>
<evidence type="ECO:0000313" key="4">
    <source>
        <dbReference type="EMBL" id="BCL60634.1"/>
    </source>
</evidence>
<dbReference type="RefSeq" id="WP_228856743.1">
    <property type="nucleotide sequence ID" value="NZ_AP024086.1"/>
</dbReference>
<dbReference type="Proteomes" id="UP000826725">
    <property type="component" value="Chromosome"/>
</dbReference>
<reference evidence="4" key="1">
    <citation type="submission" date="2020-09" db="EMBL/GenBank/DDBJ databases">
        <title>Desulfogranum mesoprofundum gen. nov., sp. nov., a novel mesophilic, sulfate-reducing chemolithoautotroph isolated from a deep-sea hydrothermal vent chimney in the Suiyo Seamount.</title>
        <authorList>
            <person name="Hashimoto Y."/>
            <person name="Nakagawa S."/>
        </authorList>
    </citation>
    <scope>NUCLEOTIDE SEQUENCE</scope>
    <source>
        <strain evidence="4">KT2</strain>
    </source>
</reference>
<organism evidence="4 5">
    <name type="scientific">Desulfomarina profundi</name>
    <dbReference type="NCBI Taxonomy" id="2772557"/>
    <lineage>
        <taxon>Bacteria</taxon>
        <taxon>Pseudomonadati</taxon>
        <taxon>Thermodesulfobacteriota</taxon>
        <taxon>Desulfobulbia</taxon>
        <taxon>Desulfobulbales</taxon>
        <taxon>Desulfobulbaceae</taxon>
        <taxon>Desulfomarina</taxon>
    </lineage>
</organism>
<evidence type="ECO:0000256" key="1">
    <source>
        <dbReference type="PROSITE-ProRule" id="PRU00110"/>
    </source>
</evidence>
<dbReference type="GO" id="GO:0000160">
    <property type="term" value="P:phosphorelay signal transduction system"/>
    <property type="evidence" value="ECO:0007669"/>
    <property type="project" value="InterPro"/>
</dbReference>
<dbReference type="PANTHER" id="PTHR43395">
    <property type="entry name" value="SENSOR HISTIDINE KINASE CHEA"/>
    <property type="match status" value="1"/>
</dbReference>
<keyword evidence="1" id="KW-0597">Phosphoprotein</keyword>
<dbReference type="PROSITE" id="PS50894">
    <property type="entry name" value="HPT"/>
    <property type="match status" value="1"/>
</dbReference>
<dbReference type="AlphaFoldDB" id="A0A8D5JGU8"/>
<dbReference type="InterPro" id="IPR008207">
    <property type="entry name" value="Sig_transdc_His_kin_Hpt_dom"/>
</dbReference>
<evidence type="ECO:0000313" key="5">
    <source>
        <dbReference type="Proteomes" id="UP000826725"/>
    </source>
</evidence>
<feature type="compositionally biased region" description="Pro residues" evidence="2">
    <location>
        <begin position="199"/>
        <end position="217"/>
    </location>
</feature>
<keyword evidence="5" id="KW-1185">Reference proteome</keyword>
<feature type="modified residue" description="Phosphohistidine" evidence="1">
    <location>
        <position position="50"/>
    </location>
</feature>
<sequence length="244" mass="26786">MEIEDDEILQGFIEESLEHLADIENDLLAIEEAGANIDEDLVNKVFRAAHSIKGGAGFMGLTTIQELSHATENVLGMIRSKKLIPTPEIINVLLIASDQLQSMIEDVHNSNEVDISSHLTPLNAIADGSFSQPPTAEESAETEEPENTVSEEPQEQAKEEPEEIDKEAAPDNADSEEPVAQAETQEEPEEVPEPVQEKPTPPVQQPKPKPAQKPQTPPLQREDPLNQARLRHLSGFMSVCLILS</sequence>
<proteinExistence type="predicted"/>
<dbReference type="EMBL" id="AP024086">
    <property type="protein sequence ID" value="BCL60634.1"/>
    <property type="molecule type" value="Genomic_DNA"/>
</dbReference>
<feature type="region of interest" description="Disordered" evidence="2">
    <location>
        <begin position="124"/>
        <end position="228"/>
    </location>
</feature>
<dbReference type="SMART" id="SM00073">
    <property type="entry name" value="HPT"/>
    <property type="match status" value="1"/>
</dbReference>
<dbReference type="KEGG" id="dbk:DGMP_13270"/>
<name>A0A8D5JGU8_9BACT</name>
<dbReference type="Pfam" id="PF01627">
    <property type="entry name" value="Hpt"/>
    <property type="match status" value="1"/>
</dbReference>
<dbReference type="PANTHER" id="PTHR43395:SF10">
    <property type="entry name" value="CHEMOTAXIS PROTEIN CHEA"/>
    <property type="match status" value="1"/>
</dbReference>
<dbReference type="InterPro" id="IPR051315">
    <property type="entry name" value="Bact_Chemotaxis_CheA"/>
</dbReference>
<gene>
    <name evidence="4" type="ORF">DGMP_13270</name>
</gene>